<evidence type="ECO:0000256" key="3">
    <source>
        <dbReference type="PROSITE-ProRule" id="PRU00708"/>
    </source>
</evidence>
<feature type="repeat" description="PPR" evidence="3">
    <location>
        <begin position="236"/>
        <end position="266"/>
    </location>
</feature>
<evidence type="ECO:0000256" key="4">
    <source>
        <dbReference type="SAM" id="MobiDB-lite"/>
    </source>
</evidence>
<dbReference type="OMA" id="QENYSHE"/>
<feature type="repeat" description="PPR" evidence="3">
    <location>
        <begin position="448"/>
        <end position="482"/>
    </location>
</feature>
<evidence type="ECO:0000313" key="5">
    <source>
        <dbReference type="EnsemblPlants" id="Kaladp0001s0218.1.v1.1.CDS.1"/>
    </source>
</evidence>
<keyword evidence="6" id="KW-1185">Reference proteome</keyword>
<dbReference type="Gramene" id="Kaladp0001s0218.1.v1.1">
    <property type="protein sequence ID" value="Kaladp0001s0218.1.v1.1.CDS.1"/>
    <property type="gene ID" value="Kaladp0001s0218.v1.1"/>
</dbReference>
<feature type="repeat" description="PPR" evidence="3">
    <location>
        <begin position="305"/>
        <end position="339"/>
    </location>
</feature>
<protein>
    <recommendedName>
        <fullName evidence="7">Pentatricopeptide repeat-containing protein</fullName>
    </recommendedName>
</protein>
<sequence length="571" mass="64810">MFLPSAIAALTLRSRRHFSNLRRLILLHHSSNPTASQYPPHPHPALPSPSGTFSTPIPASRFSTHSPSPNFATPAPPAHHLEPDIAVAAVRGCSASFTDQIHKILTDKESNMESALHQLGVNLTTPLVLEVLNRIWSEEKLALRFFMWAARQENYAHEPQAYNTMIDILSATKYKVKQFRIVCDMLDYMKRNCHKSSKNVPVEILLMMLRKYAQSHLTHLRKFVKKKSVRVRTQPEINAFNLLIDSLCKCSLVEEADRMFRRVRSQIKPDANTYNVLFFGWCRVRNPRRAMAVLEEMIEEGLEPDSFSYNTAIATFCGEGMVAEAAELFEFMKANGSTMSCPTARTYATMIAAYVGDGRMEECFKLVGDMTSSGALPDVSTYKEMVEGMCVAGRTMEAYKFLEEMGSKGYPPDIVTYNCFMKILCDNKKSDEALQLYERMIETKCEPSVQTYNMLMSMFFKMGDVEGAFEAWREMDKRGCGRDTESYCVMIEGLFGCGEVEDACVLLDDVVDGEIKLPYQKFDNFLMQLSVVGNLEAIHRLSEHMRKFYNPAMARRFALSQKKMSMGLRGK</sequence>
<feature type="repeat" description="PPR" evidence="3">
    <location>
        <begin position="378"/>
        <end position="412"/>
    </location>
</feature>
<dbReference type="EnsemblPlants" id="Kaladp0001s0218.1.v1.1">
    <property type="protein sequence ID" value="Kaladp0001s0218.1.v1.1.CDS.1"/>
    <property type="gene ID" value="Kaladp0001s0218.v1.1"/>
</dbReference>
<dbReference type="NCBIfam" id="TIGR00756">
    <property type="entry name" value="PPR"/>
    <property type="match status" value="7"/>
</dbReference>
<evidence type="ECO:0000256" key="2">
    <source>
        <dbReference type="ARBA" id="ARBA00022737"/>
    </source>
</evidence>
<feature type="compositionally biased region" description="Polar residues" evidence="4">
    <location>
        <begin position="51"/>
        <end position="71"/>
    </location>
</feature>
<dbReference type="PANTHER" id="PTHR47941">
    <property type="entry name" value="PENTATRICOPEPTIDE REPEAT-CONTAINING PROTEIN 3, MITOCHONDRIAL"/>
    <property type="match status" value="1"/>
</dbReference>
<evidence type="ECO:0000256" key="1">
    <source>
        <dbReference type="ARBA" id="ARBA00007626"/>
    </source>
</evidence>
<name>A0A7N0R8Q7_KALFE</name>
<dbReference type="SUPFAM" id="SSF48452">
    <property type="entry name" value="TPR-like"/>
    <property type="match status" value="1"/>
</dbReference>
<organism evidence="5 6">
    <name type="scientific">Kalanchoe fedtschenkoi</name>
    <name type="common">Lavender scallops</name>
    <name type="synonym">South American air plant</name>
    <dbReference type="NCBI Taxonomy" id="63787"/>
    <lineage>
        <taxon>Eukaryota</taxon>
        <taxon>Viridiplantae</taxon>
        <taxon>Streptophyta</taxon>
        <taxon>Embryophyta</taxon>
        <taxon>Tracheophyta</taxon>
        <taxon>Spermatophyta</taxon>
        <taxon>Magnoliopsida</taxon>
        <taxon>eudicotyledons</taxon>
        <taxon>Gunneridae</taxon>
        <taxon>Pentapetalae</taxon>
        <taxon>Saxifragales</taxon>
        <taxon>Crassulaceae</taxon>
        <taxon>Kalanchoe</taxon>
    </lineage>
</organism>
<dbReference type="Pfam" id="PF13041">
    <property type="entry name" value="PPR_2"/>
    <property type="match status" value="3"/>
</dbReference>
<feature type="region of interest" description="Disordered" evidence="4">
    <location>
        <begin position="32"/>
        <end position="75"/>
    </location>
</feature>
<dbReference type="PROSITE" id="PS51375">
    <property type="entry name" value="PPR"/>
    <property type="match status" value="7"/>
</dbReference>
<reference evidence="5" key="1">
    <citation type="submission" date="2021-01" db="UniProtKB">
        <authorList>
            <consortium name="EnsemblPlants"/>
        </authorList>
    </citation>
    <scope>IDENTIFICATION</scope>
</reference>
<dbReference type="InterPro" id="IPR002885">
    <property type="entry name" value="PPR_rpt"/>
</dbReference>
<dbReference type="Proteomes" id="UP000594263">
    <property type="component" value="Unplaced"/>
</dbReference>
<feature type="repeat" description="PPR" evidence="3">
    <location>
        <begin position="270"/>
        <end position="304"/>
    </location>
</feature>
<feature type="repeat" description="PPR" evidence="3">
    <location>
        <begin position="413"/>
        <end position="447"/>
    </location>
</feature>
<comment type="similarity">
    <text evidence="1">Belongs to the PPR family. P subfamily.</text>
</comment>
<dbReference type="AlphaFoldDB" id="A0A7N0R8Q7"/>
<dbReference type="Pfam" id="PF01535">
    <property type="entry name" value="PPR"/>
    <property type="match status" value="1"/>
</dbReference>
<dbReference type="InterPro" id="IPR011990">
    <property type="entry name" value="TPR-like_helical_dom_sf"/>
</dbReference>
<feature type="repeat" description="PPR" evidence="3">
    <location>
        <begin position="343"/>
        <end position="377"/>
    </location>
</feature>
<evidence type="ECO:0008006" key="7">
    <source>
        <dbReference type="Google" id="ProtNLM"/>
    </source>
</evidence>
<evidence type="ECO:0000313" key="6">
    <source>
        <dbReference type="Proteomes" id="UP000594263"/>
    </source>
</evidence>
<keyword evidence="2" id="KW-0677">Repeat</keyword>
<accession>A0A7N0R8Q7</accession>
<dbReference type="Gene3D" id="1.25.40.10">
    <property type="entry name" value="Tetratricopeptide repeat domain"/>
    <property type="match status" value="4"/>
</dbReference>
<proteinExistence type="inferred from homology"/>